<evidence type="ECO:0008006" key="4">
    <source>
        <dbReference type="Google" id="ProtNLM"/>
    </source>
</evidence>
<dbReference type="Proteomes" id="UP000636960">
    <property type="component" value="Unassembled WGS sequence"/>
</dbReference>
<evidence type="ECO:0000313" key="2">
    <source>
        <dbReference type="EMBL" id="GIE99443.1"/>
    </source>
</evidence>
<keyword evidence="1" id="KW-0732">Signal</keyword>
<evidence type="ECO:0000313" key="3">
    <source>
        <dbReference type="Proteomes" id="UP000636960"/>
    </source>
</evidence>
<dbReference type="PANTHER" id="PTHR38847">
    <property type="match status" value="1"/>
</dbReference>
<dbReference type="EMBL" id="BOMV01000073">
    <property type="protein sequence ID" value="GIE99443.1"/>
    <property type="molecule type" value="Genomic_DNA"/>
</dbReference>
<name>A0A919MXX2_9ACTN</name>
<feature type="chain" id="PRO_5039279955" description="DUF4360 domain-containing protein" evidence="1">
    <location>
        <begin position="22"/>
        <end position="214"/>
    </location>
</feature>
<organism evidence="2 3">
    <name type="scientific">Paractinoplanes rishiriensis</name>
    <dbReference type="NCBI Taxonomy" id="1050105"/>
    <lineage>
        <taxon>Bacteria</taxon>
        <taxon>Bacillati</taxon>
        <taxon>Actinomycetota</taxon>
        <taxon>Actinomycetes</taxon>
        <taxon>Micromonosporales</taxon>
        <taxon>Micromonosporaceae</taxon>
        <taxon>Paractinoplanes</taxon>
    </lineage>
</organism>
<reference evidence="2" key="1">
    <citation type="submission" date="2021-01" db="EMBL/GenBank/DDBJ databases">
        <title>Whole genome shotgun sequence of Actinoplanes rishiriensis NBRC 108556.</title>
        <authorList>
            <person name="Komaki H."/>
            <person name="Tamura T."/>
        </authorList>
    </citation>
    <scope>NUCLEOTIDE SEQUENCE</scope>
    <source>
        <strain evidence="2">NBRC 108556</strain>
    </source>
</reference>
<gene>
    <name evidence="2" type="ORF">Ari01nite_69080</name>
</gene>
<dbReference type="InterPro" id="IPR025649">
    <property type="entry name" value="DUF4360"/>
</dbReference>
<protein>
    <recommendedName>
        <fullName evidence="4">DUF4360 domain-containing protein</fullName>
    </recommendedName>
</protein>
<keyword evidence="3" id="KW-1185">Reference proteome</keyword>
<feature type="signal peptide" evidence="1">
    <location>
        <begin position="1"/>
        <end position="21"/>
    </location>
</feature>
<comment type="caution">
    <text evidence="2">The sequence shown here is derived from an EMBL/GenBank/DDBJ whole genome shotgun (WGS) entry which is preliminary data.</text>
</comment>
<accession>A0A919MXX2</accession>
<dbReference type="PANTHER" id="PTHR38847:SF1">
    <property type="entry name" value="PSEUDOURIDINE SYNTHASE RSUA_RLUA-LIKE DOMAIN-CONTAINING PROTEIN"/>
    <property type="match status" value="1"/>
</dbReference>
<dbReference type="Pfam" id="PF14273">
    <property type="entry name" value="DUF4360"/>
    <property type="match status" value="1"/>
</dbReference>
<sequence length="214" mass="22475">MRKSLYLLSAISVVLATTLSAGPAAAVKSAITPAPPPADEVIVDVVTTNGSGCAPGTAEVAMVPGNFAFKTTYSNYTARTGVGAAPTDFRKNCQINLIVLVPAGYTYAINKTNHHGSGSLAVGANASQRSNYYVKGQSQTAYAVHPFTGPIDTDWQTTNEVAETSMVWSPCGTRRNLNINTEVRVAAGTSDPRTTTSSLTLFAGVYHLSWARCP</sequence>
<dbReference type="AlphaFoldDB" id="A0A919MXX2"/>
<evidence type="ECO:0000256" key="1">
    <source>
        <dbReference type="SAM" id="SignalP"/>
    </source>
</evidence>
<proteinExistence type="predicted"/>